<keyword evidence="2" id="KW-0472">Membrane</keyword>
<dbReference type="Gene3D" id="1.10.287.110">
    <property type="entry name" value="DnaJ domain"/>
    <property type="match status" value="1"/>
</dbReference>
<dbReference type="InterPro" id="IPR036869">
    <property type="entry name" value="J_dom_sf"/>
</dbReference>
<dbReference type="Proteomes" id="UP000291116">
    <property type="component" value="Unassembled WGS sequence"/>
</dbReference>
<dbReference type="PROSITE" id="PS00636">
    <property type="entry name" value="DNAJ_1"/>
    <property type="match status" value="1"/>
</dbReference>
<feature type="transmembrane region" description="Helical" evidence="2">
    <location>
        <begin position="473"/>
        <end position="491"/>
    </location>
</feature>
<dbReference type="EMBL" id="CAACVS010000658">
    <property type="protein sequence ID" value="VEU44731.1"/>
    <property type="molecule type" value="Genomic_DNA"/>
</dbReference>
<dbReference type="AlphaFoldDB" id="A0A448ZRQ1"/>
<evidence type="ECO:0000313" key="5">
    <source>
        <dbReference type="Proteomes" id="UP000291116"/>
    </source>
</evidence>
<evidence type="ECO:0000256" key="2">
    <source>
        <dbReference type="SAM" id="Phobius"/>
    </source>
</evidence>
<keyword evidence="2" id="KW-0812">Transmembrane</keyword>
<sequence length="588" mass="63383">MRYDLAFFLCCCRSFLGDGENDDGEASGFYGLLGVESDATPDQIKRAYKRRSLQMHPDKLAQRGKPVTDEDRARFTRMKDAYECLSDPHKRETYDAIGEKGMKWLDEPFSVDPQELAGNFARSSVLDRSKIFAIFVGLAVALLALPVAVCLHLDGDLGDDASWSVTLVPLWIWNAMALFYHSRVLTMPTVSAPDGVPPEEWIDPFPMKDRIRSLFRFLLLVSAEILLALKLDEVLECAWGLVFLPVYLWEAANVHEQWPLSRLRTLTVEDLEAALGKPLGECTADETEAIRRAYVVVPSAESPEFAEAEERKARAARELAKSAARAIVLSALAVRLDTRADWNWWLVFLPVWILSLGACLTDYLSFAEASASAAEKDPGLFGGDRDDPEAAATTRASFGASGSAAAAETTSAVQSGESGGPGSGGTATNYGSVGADGAATPSAAAAGSDLSEEEKDRLREHVMNQGSECCTRCCWRGCFLLLMGLVAAKLQGAAFSAFWIISPFLFAAGIILLCLGFAIFGVSETTDGEERGAEFYSHPAASDITTNAQPSTNIVLPVAPGTPDTRGLLATAGGSSASENEMEIRGLD</sequence>
<dbReference type="PANTHER" id="PTHR13568:SF9">
    <property type="entry name" value="TRANSMEMBRANE PROTEIN 203"/>
    <property type="match status" value="1"/>
</dbReference>
<dbReference type="PROSITE" id="PS50076">
    <property type="entry name" value="DNAJ_2"/>
    <property type="match status" value="1"/>
</dbReference>
<keyword evidence="5" id="KW-1185">Reference proteome</keyword>
<feature type="region of interest" description="Disordered" evidence="1">
    <location>
        <begin position="376"/>
        <end position="431"/>
    </location>
</feature>
<organism evidence="4 5">
    <name type="scientific">Pseudo-nitzschia multistriata</name>
    <dbReference type="NCBI Taxonomy" id="183589"/>
    <lineage>
        <taxon>Eukaryota</taxon>
        <taxon>Sar</taxon>
        <taxon>Stramenopiles</taxon>
        <taxon>Ochrophyta</taxon>
        <taxon>Bacillariophyta</taxon>
        <taxon>Bacillariophyceae</taxon>
        <taxon>Bacillariophycidae</taxon>
        <taxon>Bacillariales</taxon>
        <taxon>Bacillariaceae</taxon>
        <taxon>Pseudo-nitzschia</taxon>
    </lineage>
</organism>
<dbReference type="Pfam" id="PF00226">
    <property type="entry name" value="DnaJ"/>
    <property type="match status" value="1"/>
</dbReference>
<evidence type="ECO:0000256" key="1">
    <source>
        <dbReference type="SAM" id="MobiDB-lite"/>
    </source>
</evidence>
<dbReference type="Pfam" id="PF10269">
    <property type="entry name" value="Tmemb_185A"/>
    <property type="match status" value="2"/>
</dbReference>
<feature type="transmembrane region" description="Helical" evidence="2">
    <location>
        <begin position="161"/>
        <end position="180"/>
    </location>
</feature>
<protein>
    <recommendedName>
        <fullName evidence="3">J domain-containing protein</fullName>
    </recommendedName>
</protein>
<proteinExistence type="predicted"/>
<gene>
    <name evidence="4" type="ORF">PSNMU_V1.4_AUG-EV-PASAV3_0118600</name>
</gene>
<dbReference type="PANTHER" id="PTHR13568">
    <property type="entry name" value="FAM11A, B PROTEIN"/>
    <property type="match status" value="1"/>
</dbReference>
<dbReference type="SMART" id="SM00271">
    <property type="entry name" value="DnaJ"/>
    <property type="match status" value="1"/>
</dbReference>
<reference evidence="4 5" key="1">
    <citation type="submission" date="2019-01" db="EMBL/GenBank/DDBJ databases">
        <authorList>
            <person name="Ferrante I. M."/>
        </authorList>
    </citation>
    <scope>NUCLEOTIDE SEQUENCE [LARGE SCALE GENOMIC DNA]</scope>
    <source>
        <strain evidence="4 5">B856</strain>
    </source>
</reference>
<dbReference type="CDD" id="cd06257">
    <property type="entry name" value="DnaJ"/>
    <property type="match status" value="1"/>
</dbReference>
<dbReference type="InterPro" id="IPR001623">
    <property type="entry name" value="DnaJ_domain"/>
</dbReference>
<feature type="compositionally biased region" description="Low complexity" evidence="1">
    <location>
        <begin position="390"/>
        <end position="416"/>
    </location>
</feature>
<accession>A0A448ZRQ1</accession>
<feature type="domain" description="J" evidence="3">
    <location>
        <begin position="28"/>
        <end position="98"/>
    </location>
</feature>
<dbReference type="PRINTS" id="PR00625">
    <property type="entry name" value="JDOMAIN"/>
</dbReference>
<dbReference type="OrthoDB" id="10250354at2759"/>
<dbReference type="InterPro" id="IPR019396">
    <property type="entry name" value="TM_Fragile-X-F-assoc"/>
</dbReference>
<feature type="transmembrane region" description="Helical" evidence="2">
    <location>
        <begin position="497"/>
        <end position="522"/>
    </location>
</feature>
<name>A0A448ZRQ1_9STRA</name>
<evidence type="ECO:0000313" key="4">
    <source>
        <dbReference type="EMBL" id="VEU44731.1"/>
    </source>
</evidence>
<evidence type="ECO:0000259" key="3">
    <source>
        <dbReference type="PROSITE" id="PS50076"/>
    </source>
</evidence>
<feature type="transmembrane region" description="Helical" evidence="2">
    <location>
        <begin position="131"/>
        <end position="149"/>
    </location>
</feature>
<dbReference type="SUPFAM" id="SSF46565">
    <property type="entry name" value="Chaperone J-domain"/>
    <property type="match status" value="1"/>
</dbReference>
<keyword evidence="2" id="KW-1133">Transmembrane helix</keyword>
<dbReference type="InterPro" id="IPR018253">
    <property type="entry name" value="DnaJ_domain_CS"/>
</dbReference>
<feature type="region of interest" description="Disordered" evidence="1">
    <location>
        <begin position="568"/>
        <end position="588"/>
    </location>
</feature>